<accession>A0ABY2UKF8</accession>
<dbReference type="Proteomes" id="UP000306791">
    <property type="component" value="Unassembled WGS sequence"/>
</dbReference>
<dbReference type="SUPFAM" id="SSF51445">
    <property type="entry name" value="(Trans)glycosidases"/>
    <property type="match status" value="1"/>
</dbReference>
<dbReference type="InterPro" id="IPR016062">
    <property type="entry name" value="TM1410-rel"/>
</dbReference>
<reference evidence="1 2" key="1">
    <citation type="submission" date="2019-05" db="EMBL/GenBank/DDBJ databases">
        <title>Microbulbifer harenosus sp. nov., an alginate-degrading bacterium isolated from coastal sand.</title>
        <authorList>
            <person name="Huang H."/>
            <person name="Mo K."/>
            <person name="Bao S."/>
        </authorList>
    </citation>
    <scope>NUCLEOTIDE SEQUENCE [LARGE SCALE GENOMIC DNA]</scope>
    <source>
        <strain evidence="1 2">HB161719</strain>
    </source>
</reference>
<dbReference type="InterPro" id="IPR013785">
    <property type="entry name" value="Aldolase_TIM"/>
</dbReference>
<dbReference type="PANTHER" id="PTHR35882">
    <property type="entry name" value="PELA"/>
    <property type="match status" value="1"/>
</dbReference>
<dbReference type="Gene3D" id="3.20.20.70">
    <property type="entry name" value="Aldolase class I"/>
    <property type="match status" value="2"/>
</dbReference>
<evidence type="ECO:0008006" key="3">
    <source>
        <dbReference type="Google" id="ProtNLM"/>
    </source>
</evidence>
<protein>
    <recommendedName>
        <fullName evidence="3">Glycoside-hydrolase family GH114 TIM-barrel domain-containing protein</fullName>
    </recommendedName>
</protein>
<keyword evidence="2" id="KW-1185">Reference proteome</keyword>
<dbReference type="InterPro" id="IPR017853">
    <property type="entry name" value="GH"/>
</dbReference>
<evidence type="ECO:0000313" key="2">
    <source>
        <dbReference type="Proteomes" id="UP000306791"/>
    </source>
</evidence>
<dbReference type="PANTHER" id="PTHR35882:SF3">
    <property type="entry name" value="GLYCOSIDE-HYDROLASE FAMILY GH114 TIM-BARREL DOMAIN-CONTAINING PROTEIN"/>
    <property type="match status" value="1"/>
</dbReference>
<organism evidence="1 2">
    <name type="scientific">Microbulbifer harenosus</name>
    <dbReference type="NCBI Taxonomy" id="2576840"/>
    <lineage>
        <taxon>Bacteria</taxon>
        <taxon>Pseudomonadati</taxon>
        <taxon>Pseudomonadota</taxon>
        <taxon>Gammaproteobacteria</taxon>
        <taxon>Cellvibrionales</taxon>
        <taxon>Microbulbiferaceae</taxon>
        <taxon>Microbulbifer</taxon>
    </lineage>
</organism>
<proteinExistence type="predicted"/>
<comment type="caution">
    <text evidence="1">The sequence shown here is derived from an EMBL/GenBank/DDBJ whole genome shotgun (WGS) entry which is preliminary data.</text>
</comment>
<name>A0ABY2UKF8_9GAMM</name>
<gene>
    <name evidence="1" type="ORF">FDY93_09400</name>
</gene>
<dbReference type="PRINTS" id="PR01545">
    <property type="entry name" value="THEMAYE10DUF"/>
</dbReference>
<dbReference type="EMBL" id="VANI01000009">
    <property type="protein sequence ID" value="TLM77789.1"/>
    <property type="molecule type" value="Genomic_DNA"/>
</dbReference>
<sequence>MDSATLTGAVQSCYSPRSKLHRFESTHVKRIFSTAFQLPVLFTICLTASLTACDFERVPNFYPEKGYTDHPQEMRDFVAGLRGYARELKPGFIVVGHGALPLVSANERTNGTPDSVYIRNLDGLAQDALFYGHDGIDQPTTDGRRNELRSYLDMARKNGNTTILATDFAVSEHKIDNAYQLSDDADYLGYVADHRELDNIPLYPDEPYKVNRRDILELDEASNFLVLTNTTLYSTRQALVDALAETDYDVIVMDFFFNGEEFTSDQIRQLQRKANGGLRLVLATVNIGEAESNRYYWKNHWVSNPPNWLKEEISGSGRYYVNYWTPTWQNIIYGSSGSYLYKIANAGFDGAYLLGLDAYQHFQN</sequence>
<evidence type="ECO:0000313" key="1">
    <source>
        <dbReference type="EMBL" id="TLM77789.1"/>
    </source>
</evidence>